<dbReference type="AlphaFoldDB" id="A0AAP0WS71"/>
<comment type="caution">
    <text evidence="2">The sequence shown here is derived from an EMBL/GenBank/DDBJ whole genome shotgun (WGS) entry which is preliminary data.</text>
</comment>
<evidence type="ECO:0000313" key="3">
    <source>
        <dbReference type="Proteomes" id="UP001415857"/>
    </source>
</evidence>
<proteinExistence type="predicted"/>
<reference evidence="2 3" key="1">
    <citation type="journal article" date="2024" name="Plant J.">
        <title>Genome sequences and population genomics reveal climatic adaptation and genomic divergence between two closely related sweetgum species.</title>
        <authorList>
            <person name="Xu W.Q."/>
            <person name="Ren C.Q."/>
            <person name="Zhang X.Y."/>
            <person name="Comes H.P."/>
            <person name="Liu X.H."/>
            <person name="Li Y.G."/>
            <person name="Kettle C.J."/>
            <person name="Jalonen R."/>
            <person name="Gaisberger H."/>
            <person name="Ma Y.Z."/>
            <person name="Qiu Y.X."/>
        </authorList>
    </citation>
    <scope>NUCLEOTIDE SEQUENCE [LARGE SCALE GENOMIC DNA]</scope>
    <source>
        <strain evidence="2">Hangzhou</strain>
    </source>
</reference>
<evidence type="ECO:0000313" key="2">
    <source>
        <dbReference type="EMBL" id="KAK9275978.1"/>
    </source>
</evidence>
<organism evidence="2 3">
    <name type="scientific">Liquidambar formosana</name>
    <name type="common">Formosan gum</name>
    <dbReference type="NCBI Taxonomy" id="63359"/>
    <lineage>
        <taxon>Eukaryota</taxon>
        <taxon>Viridiplantae</taxon>
        <taxon>Streptophyta</taxon>
        <taxon>Embryophyta</taxon>
        <taxon>Tracheophyta</taxon>
        <taxon>Spermatophyta</taxon>
        <taxon>Magnoliopsida</taxon>
        <taxon>eudicotyledons</taxon>
        <taxon>Gunneridae</taxon>
        <taxon>Pentapetalae</taxon>
        <taxon>Saxifragales</taxon>
        <taxon>Altingiaceae</taxon>
        <taxon>Liquidambar</taxon>
    </lineage>
</organism>
<dbReference type="EMBL" id="JBBPBK010000011">
    <property type="protein sequence ID" value="KAK9275978.1"/>
    <property type="molecule type" value="Genomic_DNA"/>
</dbReference>
<feature type="domain" description="APO" evidence="1">
    <location>
        <begin position="113"/>
        <end position="205"/>
    </location>
</feature>
<evidence type="ECO:0000259" key="1">
    <source>
        <dbReference type="Pfam" id="PF05634"/>
    </source>
</evidence>
<keyword evidence="3" id="KW-1185">Reference proteome</keyword>
<protein>
    <recommendedName>
        <fullName evidence="1">APO domain-containing protein</fullName>
    </recommendedName>
</protein>
<gene>
    <name evidence="2" type="ORF">L1049_023254</name>
</gene>
<dbReference type="Proteomes" id="UP001415857">
    <property type="component" value="Unassembled WGS sequence"/>
</dbReference>
<dbReference type="Pfam" id="PF05634">
    <property type="entry name" value="APO_RNA-bind"/>
    <property type="match status" value="1"/>
</dbReference>
<sequence length="210" mass="23551">MASTSAITSQIPHFHGHCNPKMSISTPISYGLDFGSPHLPFGTRALSDCKATVLPSKVGPFRVSYRTKLEFLKLNTHPHLSSLDALKYSGSKLKLPSKSRILTQNMCKPFVLIVRSNHPQNADFPRYYSRKEKKPFPIPIVELRRAARERCKSRKGQPKRPAPPPKNGLVVKRLIPLAYDVLNARVTLINNLKKLLRVVPVHACTDNALQ</sequence>
<accession>A0AAP0WS71</accession>
<name>A0AAP0WS71_LIQFO</name>
<dbReference type="GO" id="GO:0003723">
    <property type="term" value="F:RNA binding"/>
    <property type="evidence" value="ECO:0007669"/>
    <property type="project" value="InterPro"/>
</dbReference>
<dbReference type="InterPro" id="IPR023342">
    <property type="entry name" value="APO_dom"/>
</dbReference>